<evidence type="ECO:0000256" key="1">
    <source>
        <dbReference type="SAM" id="Phobius"/>
    </source>
</evidence>
<dbReference type="AlphaFoldDB" id="A0A8S1ZY97"/>
<keyword evidence="3" id="KW-1185">Reference proteome</keyword>
<reference evidence="2" key="1">
    <citation type="submission" date="2021-01" db="EMBL/GenBank/DDBJ databases">
        <authorList>
            <person name="Bezrukov I."/>
        </authorList>
    </citation>
    <scope>NUCLEOTIDE SEQUENCE</scope>
</reference>
<feature type="transmembrane region" description="Helical" evidence="1">
    <location>
        <begin position="218"/>
        <end position="241"/>
    </location>
</feature>
<keyword evidence="1" id="KW-0472">Membrane</keyword>
<protein>
    <submittedName>
        <fullName evidence="2">Uncharacterized protein</fullName>
    </submittedName>
</protein>
<dbReference type="Proteomes" id="UP000682877">
    <property type="component" value="Chromosome 3"/>
</dbReference>
<organism evidence="2 3">
    <name type="scientific">Arabidopsis arenosa</name>
    <name type="common">Sand rock-cress</name>
    <name type="synonym">Cardaminopsis arenosa</name>
    <dbReference type="NCBI Taxonomy" id="38785"/>
    <lineage>
        <taxon>Eukaryota</taxon>
        <taxon>Viridiplantae</taxon>
        <taxon>Streptophyta</taxon>
        <taxon>Embryophyta</taxon>
        <taxon>Tracheophyta</taxon>
        <taxon>Spermatophyta</taxon>
        <taxon>Magnoliopsida</taxon>
        <taxon>eudicotyledons</taxon>
        <taxon>Gunneridae</taxon>
        <taxon>Pentapetalae</taxon>
        <taxon>rosids</taxon>
        <taxon>malvids</taxon>
        <taxon>Brassicales</taxon>
        <taxon>Brassicaceae</taxon>
        <taxon>Camelineae</taxon>
        <taxon>Arabidopsis</taxon>
    </lineage>
</organism>
<keyword evidence="1" id="KW-0812">Transmembrane</keyword>
<gene>
    <name evidence="2" type="ORF">AARE701A_LOCUS8465</name>
</gene>
<evidence type="ECO:0000313" key="3">
    <source>
        <dbReference type="Proteomes" id="UP000682877"/>
    </source>
</evidence>
<proteinExistence type="predicted"/>
<feature type="transmembrane region" description="Helical" evidence="1">
    <location>
        <begin position="29"/>
        <end position="50"/>
    </location>
</feature>
<keyword evidence="1" id="KW-1133">Transmembrane helix</keyword>
<sequence length="262" mass="28256">MSDPRQYAEINRSLLVLIPKVEQPVSIKMAIILLLFVLDTGLVLSALSVFSAGPNNGIGPVGLAPKFLGISSSCCWSFPKGSKVQPTPQSGFVVRRSSGKVGRSSMKKRRDFWKSGSAQLVRAKDCKSLCQWFESTTTSILGAEEEEGSTGNEWEDWSSISSLVGRNLSPLASFEKEQNPNKQEKGLGRRVLTVAVVIPLFVVQPSGEPPSAAKVGAWLRRISILFMSLPGISSLAVASLLGSTPRFSGRFYLDAGGTHSLR</sequence>
<evidence type="ECO:0000313" key="2">
    <source>
        <dbReference type="EMBL" id="CAE5979222.1"/>
    </source>
</evidence>
<dbReference type="EMBL" id="LR999453">
    <property type="protein sequence ID" value="CAE5979222.1"/>
    <property type="molecule type" value="Genomic_DNA"/>
</dbReference>
<accession>A0A8S1ZY97</accession>
<name>A0A8S1ZY97_ARAAE</name>